<dbReference type="VEuPathDB" id="FungiDB:H257_09457"/>
<feature type="region of interest" description="Disordered" evidence="1">
    <location>
        <begin position="302"/>
        <end position="342"/>
    </location>
</feature>
<evidence type="ECO:0000256" key="1">
    <source>
        <dbReference type="SAM" id="MobiDB-lite"/>
    </source>
</evidence>
<dbReference type="Proteomes" id="UP000266196">
    <property type="component" value="Unassembled WGS sequence"/>
</dbReference>
<protein>
    <submittedName>
        <fullName evidence="2">Uncharacterized protein</fullName>
    </submittedName>
</protein>
<evidence type="ECO:0000313" key="2">
    <source>
        <dbReference type="EMBL" id="RHY97237.1"/>
    </source>
</evidence>
<feature type="region of interest" description="Disordered" evidence="1">
    <location>
        <begin position="348"/>
        <end position="367"/>
    </location>
</feature>
<organism evidence="2 3">
    <name type="scientific">Aphanomyces astaci</name>
    <name type="common">Crayfish plague agent</name>
    <dbReference type="NCBI Taxonomy" id="112090"/>
    <lineage>
        <taxon>Eukaryota</taxon>
        <taxon>Sar</taxon>
        <taxon>Stramenopiles</taxon>
        <taxon>Oomycota</taxon>
        <taxon>Saprolegniomycetes</taxon>
        <taxon>Saprolegniales</taxon>
        <taxon>Verrucalvaceae</taxon>
        <taxon>Aphanomyces</taxon>
    </lineage>
</organism>
<dbReference type="PANTHER" id="PTHR12517:SF0">
    <property type="entry name" value="INTERMEMBRANE LIPID TRANSFER PROTEIN VPS13B"/>
    <property type="match status" value="1"/>
</dbReference>
<proteinExistence type="predicted"/>
<feature type="compositionally biased region" description="Pro residues" evidence="1">
    <location>
        <begin position="305"/>
        <end position="321"/>
    </location>
</feature>
<dbReference type="AlphaFoldDB" id="A0A397ERH8"/>
<dbReference type="PANTHER" id="PTHR12517">
    <property type="entry name" value="VACUOLAR PROTEIN SORTING-ASSOCIATED PROTEIN 13B"/>
    <property type="match status" value="1"/>
</dbReference>
<dbReference type="InterPro" id="IPR039782">
    <property type="entry name" value="VPS13B"/>
</dbReference>
<feature type="compositionally biased region" description="Low complexity" evidence="1">
    <location>
        <begin position="356"/>
        <end position="367"/>
    </location>
</feature>
<evidence type="ECO:0000313" key="3">
    <source>
        <dbReference type="Proteomes" id="UP000266196"/>
    </source>
</evidence>
<name>A0A397ERH8_APHAT</name>
<accession>A0A397ERH8</accession>
<sequence>MLDILSSPLKSYLAQTLQYYLSKYLKDIHLEGFGFFGSDLVLNDLEIKRHVLQTALDIPSSFDFSRGFIRELRIHIPWTQILSQPIEIKLYTVELILTSKDEQPSTPPMDGNDQQSQIEPPKSTWLQSMLSKILANISIQVNNLVLKYEQEDIVLSVTLGVRPPFRVDYTCAICLTSLEEPHVDVCPRMDANDISIFLDRYTSDRLSVDVDSDIIHRQVIGYEVPVLRRTSFGVRVQYALEPTLFGVVPSTPKATYMPSRFTDPFSGHRLHDRPTFLLMDVYINELNLSLSDRQVQMLVHVTTTTPPPTPSSSPSKPPAKPSPLHRAHSTPLPPPPLSLDHHNLARPLVSEPTNISPPTTTTTSTTSSWSTWAMDMLVGAPPDDLEAELLQGIQATNIYQSNPRMPTTSTTPFPPSSLVSIEGDEYYTAISRDNQDDMSAALLPPSSQHLLTVRVSIQHISLTLRCHAHTTAAAADDGVDTAATIISTPDQAAFLFASPYPPDKHHEYAVEYVPVANMGLVQVASYSPLHTKTKVSKAADPVAVFTVTGTLIAWSTDQTHVKELEVDIENVVGVHHHHIMQPKPQQPPPLSIPLDAKHRSTLLPALTTEFIRMGTFHSSNQRSIAHANISQSLFAPDLQNQTTWNPQLERFRHLQWDPSTQVHCYQYARPPSPVSGDALTSPEDSTSNTFPMKCTCNVGTEHSMSSIQSFWADSLPTLCQAAAAAAASKLLSRHECTAAANSLTDEIALRLHSQYTVPSSHKTSTILLQDLVENTFENAINLTQGSSTARKSRTDTAGITSSLPQEDPSMAAMLFNMLVPALVVYSAQLVGHTCRSRATPSAIRIHMVEDISPPLMDPPMSKAVADVSVGVVEVIVTVPVLIAAVDFVQRIELSKASK</sequence>
<gene>
    <name evidence="2" type="ORF">DYB31_006510</name>
</gene>
<reference evidence="2 3" key="1">
    <citation type="submission" date="2018-08" db="EMBL/GenBank/DDBJ databases">
        <title>Aphanomyces genome sequencing and annotation.</title>
        <authorList>
            <person name="Minardi D."/>
            <person name="Oidtmann B."/>
            <person name="Van Der Giezen M."/>
            <person name="Studholme D.J."/>
        </authorList>
    </citation>
    <scope>NUCLEOTIDE SEQUENCE [LARGE SCALE GENOMIC DNA]</scope>
    <source>
        <strain evidence="2 3">197901</strain>
    </source>
</reference>
<dbReference type="EMBL" id="QUTE01016367">
    <property type="protein sequence ID" value="RHY97237.1"/>
    <property type="molecule type" value="Genomic_DNA"/>
</dbReference>
<comment type="caution">
    <text evidence="2">The sequence shown here is derived from an EMBL/GenBank/DDBJ whole genome shotgun (WGS) entry which is preliminary data.</text>
</comment>